<sequence length="404" mass="44110">MTDIRTDFCVVGGGPAGLTLALLLARSGARVAVVERSRSFEREYRGEILQPGGQALLAELGVLAPARAHGAHEHHRFLLEENGKVLINGDYRRLPGPFNCLLSIPQRHLLRELLAQCHEYAGFQYLSGTKVTALVEDGGRVQGVVCGDDQVVLAHCVIGADGRYSKVRQLAGIPADRVEGFRQDVLWFKLSADGELPSDVRVFRAGGNPVLAYTSVRDRVQFGWTLPHKGYQLLAQQGLAHIKEQLRAAVPGYADRIDEEITSFRDLSLLDVFSGGARQWVRDGLLLIGDSAHTHGPIGAQGINLAIQDAVAAHPLLLESLRANDSSGAMLGRFVTVRKRDIDRMNRIQAVQGKAMLSAGRVSSVVRPRLAIVVARTPLYRAMLRQIAFGNTGIRIRTELFARG</sequence>
<dbReference type="OrthoDB" id="9791689at2"/>
<organism evidence="3 4">
    <name type="scientific">Amycolatopsis panacis</name>
    <dbReference type="NCBI Taxonomy" id="2340917"/>
    <lineage>
        <taxon>Bacteria</taxon>
        <taxon>Bacillati</taxon>
        <taxon>Actinomycetota</taxon>
        <taxon>Actinomycetes</taxon>
        <taxon>Pseudonocardiales</taxon>
        <taxon>Pseudonocardiaceae</taxon>
        <taxon>Amycolatopsis</taxon>
    </lineage>
</organism>
<dbReference type="PANTHER" id="PTHR43476:SF5">
    <property type="entry name" value="FAD-DEPENDENT MONOOXYGENASE"/>
    <property type="match status" value="1"/>
</dbReference>
<comment type="caution">
    <text evidence="3">The sequence shown here is derived from an EMBL/GenBank/DDBJ whole genome shotgun (WGS) entry which is preliminary data.</text>
</comment>
<dbReference type="AlphaFoldDB" id="A0A419I6F7"/>
<gene>
    <name evidence="3" type="ORF">D5S19_11015</name>
</gene>
<accession>A0A419I6F7</accession>
<evidence type="ECO:0000259" key="2">
    <source>
        <dbReference type="Pfam" id="PF01494"/>
    </source>
</evidence>
<dbReference type="RefSeq" id="WP_120023256.1">
    <property type="nucleotide sequence ID" value="NZ_QZFV01000071.1"/>
</dbReference>
<reference evidence="3 4" key="1">
    <citation type="submission" date="2018-09" db="EMBL/GenBank/DDBJ databases">
        <title>YIM PH 21725 draft genome.</title>
        <authorList>
            <person name="Miao C."/>
        </authorList>
    </citation>
    <scope>NUCLEOTIDE SEQUENCE [LARGE SCALE GENOMIC DNA]</scope>
    <source>
        <strain evidence="4">YIM PH21725</strain>
    </source>
</reference>
<protein>
    <submittedName>
        <fullName evidence="3">FAD-dependent oxidoreductase</fullName>
    </submittedName>
</protein>
<dbReference type="InterPro" id="IPR036188">
    <property type="entry name" value="FAD/NAD-bd_sf"/>
</dbReference>
<feature type="domain" description="FAD-binding" evidence="2">
    <location>
        <begin position="6"/>
        <end position="322"/>
    </location>
</feature>
<dbReference type="GO" id="GO:0071949">
    <property type="term" value="F:FAD binding"/>
    <property type="evidence" value="ECO:0007669"/>
    <property type="project" value="InterPro"/>
</dbReference>
<proteinExistence type="predicted"/>
<dbReference type="Proteomes" id="UP000285112">
    <property type="component" value="Unassembled WGS sequence"/>
</dbReference>
<keyword evidence="4" id="KW-1185">Reference proteome</keyword>
<evidence type="ECO:0000313" key="3">
    <source>
        <dbReference type="EMBL" id="RJQ86845.1"/>
    </source>
</evidence>
<evidence type="ECO:0000256" key="1">
    <source>
        <dbReference type="ARBA" id="ARBA00023002"/>
    </source>
</evidence>
<dbReference type="Pfam" id="PF01494">
    <property type="entry name" value="FAD_binding_3"/>
    <property type="match status" value="1"/>
</dbReference>
<keyword evidence="1" id="KW-0560">Oxidoreductase</keyword>
<dbReference type="SUPFAM" id="SSF51905">
    <property type="entry name" value="FAD/NAD(P)-binding domain"/>
    <property type="match status" value="1"/>
</dbReference>
<dbReference type="InterPro" id="IPR002938">
    <property type="entry name" value="FAD-bd"/>
</dbReference>
<evidence type="ECO:0000313" key="4">
    <source>
        <dbReference type="Proteomes" id="UP000285112"/>
    </source>
</evidence>
<dbReference type="EMBL" id="QZFV01000071">
    <property type="protein sequence ID" value="RJQ86845.1"/>
    <property type="molecule type" value="Genomic_DNA"/>
</dbReference>
<name>A0A419I6F7_9PSEU</name>
<dbReference type="GO" id="GO:0016491">
    <property type="term" value="F:oxidoreductase activity"/>
    <property type="evidence" value="ECO:0007669"/>
    <property type="project" value="UniProtKB-KW"/>
</dbReference>
<dbReference type="Gene3D" id="3.50.50.60">
    <property type="entry name" value="FAD/NAD(P)-binding domain"/>
    <property type="match status" value="1"/>
</dbReference>
<dbReference type="InterPro" id="IPR050631">
    <property type="entry name" value="PheA/TfdB_FAD_monoxygenase"/>
</dbReference>
<dbReference type="PANTHER" id="PTHR43476">
    <property type="entry name" value="3-(3-HYDROXY-PHENYL)PROPIONATE/3-HYDROXYCINNAMIC ACID HYDROXYLASE"/>
    <property type="match status" value="1"/>
</dbReference>
<dbReference type="PRINTS" id="PR00420">
    <property type="entry name" value="RNGMNOXGNASE"/>
</dbReference>